<evidence type="ECO:0000313" key="3">
    <source>
        <dbReference type="EMBL" id="MVT27458.1"/>
    </source>
</evidence>
<accession>A0A7K1ULU9</accession>
<proteinExistence type="predicted"/>
<name>A0A7K1ULU9_9MICC</name>
<dbReference type="GO" id="GO:0005524">
    <property type="term" value="F:ATP binding"/>
    <property type="evidence" value="ECO:0007669"/>
    <property type="project" value="UniProtKB-UniRule"/>
</dbReference>
<dbReference type="InterPro" id="IPR011761">
    <property type="entry name" value="ATP-grasp"/>
</dbReference>
<dbReference type="GO" id="GO:0009432">
    <property type="term" value="P:SOS response"/>
    <property type="evidence" value="ECO:0007669"/>
    <property type="project" value="TreeGrafter"/>
</dbReference>
<evidence type="ECO:0000256" key="1">
    <source>
        <dbReference type="PROSITE-ProRule" id="PRU00409"/>
    </source>
</evidence>
<protein>
    <submittedName>
        <fullName evidence="3">ATP-grasp domain-containing protein</fullName>
    </submittedName>
</protein>
<gene>
    <name evidence="3" type="ORF">GNZ21_14050</name>
</gene>
<dbReference type="SUPFAM" id="SSF56059">
    <property type="entry name" value="Glutathione synthetase ATP-binding domain-like"/>
    <property type="match status" value="1"/>
</dbReference>
<comment type="caution">
    <text evidence="3">The sequence shown here is derived from an EMBL/GenBank/DDBJ whole genome shotgun (WGS) entry which is preliminary data.</text>
</comment>
<dbReference type="PANTHER" id="PTHR21621:SF0">
    <property type="entry name" value="BETA-CITRYLGLUTAMATE SYNTHASE B-RELATED"/>
    <property type="match status" value="1"/>
</dbReference>
<keyword evidence="4" id="KW-1185">Reference proteome</keyword>
<dbReference type="GO" id="GO:0005737">
    <property type="term" value="C:cytoplasm"/>
    <property type="evidence" value="ECO:0007669"/>
    <property type="project" value="TreeGrafter"/>
</dbReference>
<evidence type="ECO:0000259" key="2">
    <source>
        <dbReference type="PROSITE" id="PS50975"/>
    </source>
</evidence>
<organism evidence="3 4">
    <name type="scientific">Nesterenkonia alkaliphila</name>
    <dbReference type="NCBI Taxonomy" id="1463631"/>
    <lineage>
        <taxon>Bacteria</taxon>
        <taxon>Bacillati</taxon>
        <taxon>Actinomycetota</taxon>
        <taxon>Actinomycetes</taxon>
        <taxon>Micrococcales</taxon>
        <taxon>Micrococcaceae</taxon>
        <taxon>Nesterenkonia</taxon>
    </lineage>
</organism>
<keyword evidence="1" id="KW-0067">ATP-binding</keyword>
<dbReference type="Proteomes" id="UP000460157">
    <property type="component" value="Unassembled WGS sequence"/>
</dbReference>
<reference evidence="3 4" key="1">
    <citation type="submission" date="2019-12" db="EMBL/GenBank/DDBJ databases">
        <title>Nesterenkonia muleiensis sp. nov., a novel actinobacterium isolated from sap of Populus euphratica.</title>
        <authorList>
            <person name="Wang R."/>
        </authorList>
    </citation>
    <scope>NUCLEOTIDE SEQUENCE [LARGE SCALE GENOMIC DNA]</scope>
    <source>
        <strain evidence="3 4">F10</strain>
    </source>
</reference>
<keyword evidence="1" id="KW-0547">Nucleotide-binding</keyword>
<dbReference type="Pfam" id="PF02655">
    <property type="entry name" value="ATP-grasp_3"/>
    <property type="match status" value="1"/>
</dbReference>
<feature type="domain" description="ATP-grasp" evidence="2">
    <location>
        <begin position="90"/>
        <end position="347"/>
    </location>
</feature>
<sequence>MIRNAMHCERVRTPNQYSSAELFTGLGRAPLTTVLLDRDCLAYGLSVFRTSAQTLIVVDAQGNQMGFSKAGSVINSRPAAPLTQDKHSTRLILQDQDVPVPKGMRFTPQDLEAAVDYASEELGYPVVVKPLHGTQGKGVLTGIGDESELRWAFGELSGDTAQDEIVVEEQIEGEAYRIIVVNGRAVSALISRRCAVTGNGSQTVRQLVEERQQVRRGNPHLMSRPIHVDERLEHLLQRQHTALDSVLEAGRTVHVTYGSNTSQGGEPEQVLEKLHPSILEASARAVEAIPGLGFAGVDFIIPAPDRPLTEQRAGICEINSVPAVDSHEYPLYGAPVTVAQELVRTSAEHAGVSLSSYRTTVALKVTIDCPGARKEFKDWLAARAEQMGLKVSFRLLSLRTVHGKVNGPAEEAAAWLAHAFQNPHQVTPRSLEVHHV</sequence>
<dbReference type="GO" id="GO:0018169">
    <property type="term" value="F:ribosomal S6-glutamic acid ligase activity"/>
    <property type="evidence" value="ECO:0007669"/>
    <property type="project" value="TreeGrafter"/>
</dbReference>
<dbReference type="PROSITE" id="PS50975">
    <property type="entry name" value="ATP_GRASP"/>
    <property type="match status" value="1"/>
</dbReference>
<dbReference type="EMBL" id="WRPM01000099">
    <property type="protein sequence ID" value="MVT27458.1"/>
    <property type="molecule type" value="Genomic_DNA"/>
</dbReference>
<evidence type="ECO:0000313" key="4">
    <source>
        <dbReference type="Proteomes" id="UP000460157"/>
    </source>
</evidence>
<dbReference type="Gene3D" id="3.30.470.20">
    <property type="entry name" value="ATP-grasp fold, B domain"/>
    <property type="match status" value="2"/>
</dbReference>
<dbReference type="InterPro" id="IPR003806">
    <property type="entry name" value="ATP-grasp_PylC-type"/>
</dbReference>
<dbReference type="PANTHER" id="PTHR21621">
    <property type="entry name" value="RIBOSOMAL PROTEIN S6 MODIFICATION PROTEIN"/>
    <property type="match status" value="1"/>
</dbReference>
<dbReference type="AlphaFoldDB" id="A0A7K1ULU9"/>
<dbReference type="GO" id="GO:0046872">
    <property type="term" value="F:metal ion binding"/>
    <property type="evidence" value="ECO:0007669"/>
    <property type="project" value="InterPro"/>
</dbReference>